<comment type="caution">
    <text evidence="4">The sequence shown here is derived from an EMBL/GenBank/DDBJ whole genome shotgun (WGS) entry which is preliminary data.</text>
</comment>
<sequence>MLREHFAGYRPLVTATALGAAAAVFDTVTAGLTARRAAGDLARLRDSALVTLGRTHARLVTALLGSTVASHLADAGHDDAEPWGAAMKAHGVDTADSITAELALLLGAAGFRADCRTAKTRRDLGGLLYADGIHDSLFRAAGKHHTGRGDNSVIPTPRPRPESVPTAAPVTA</sequence>
<keyword evidence="1" id="KW-0285">Flavoprotein</keyword>
<dbReference type="EMBL" id="JBHTLK010000002">
    <property type="protein sequence ID" value="MFD1145639.1"/>
    <property type="molecule type" value="Genomic_DNA"/>
</dbReference>
<evidence type="ECO:0000313" key="5">
    <source>
        <dbReference type="Proteomes" id="UP001597168"/>
    </source>
</evidence>
<dbReference type="InterPro" id="IPR009075">
    <property type="entry name" value="AcylCo_DH/oxidase_C"/>
</dbReference>
<dbReference type="InterPro" id="IPR036250">
    <property type="entry name" value="AcylCo_DH-like_C"/>
</dbReference>
<accession>A0ABW3QG65</accession>
<feature type="region of interest" description="Disordered" evidence="2">
    <location>
        <begin position="141"/>
        <end position="172"/>
    </location>
</feature>
<proteinExistence type="predicted"/>
<dbReference type="SUPFAM" id="SSF47203">
    <property type="entry name" value="Acyl-CoA dehydrogenase C-terminal domain-like"/>
    <property type="match status" value="1"/>
</dbReference>
<dbReference type="RefSeq" id="WP_380718556.1">
    <property type="nucleotide sequence ID" value="NZ_JBHTLK010000002.1"/>
</dbReference>
<evidence type="ECO:0000256" key="2">
    <source>
        <dbReference type="SAM" id="MobiDB-lite"/>
    </source>
</evidence>
<dbReference type="Gene3D" id="1.20.140.10">
    <property type="entry name" value="Butyryl-CoA Dehydrogenase, subunit A, domain 3"/>
    <property type="match status" value="1"/>
</dbReference>
<evidence type="ECO:0000313" key="4">
    <source>
        <dbReference type="EMBL" id="MFD1145639.1"/>
    </source>
</evidence>
<feature type="domain" description="Acyl-CoA dehydrogenase/oxidase C-terminal" evidence="3">
    <location>
        <begin position="4"/>
        <end position="130"/>
    </location>
</feature>
<dbReference type="Proteomes" id="UP001597168">
    <property type="component" value="Unassembled WGS sequence"/>
</dbReference>
<evidence type="ECO:0000256" key="1">
    <source>
        <dbReference type="ARBA" id="ARBA00022630"/>
    </source>
</evidence>
<evidence type="ECO:0000259" key="3">
    <source>
        <dbReference type="Pfam" id="PF00441"/>
    </source>
</evidence>
<keyword evidence="5" id="KW-1185">Reference proteome</keyword>
<organism evidence="4 5">
    <name type="scientific">Saccharothrix hoggarensis</name>
    <dbReference type="NCBI Taxonomy" id="913853"/>
    <lineage>
        <taxon>Bacteria</taxon>
        <taxon>Bacillati</taxon>
        <taxon>Actinomycetota</taxon>
        <taxon>Actinomycetes</taxon>
        <taxon>Pseudonocardiales</taxon>
        <taxon>Pseudonocardiaceae</taxon>
        <taxon>Saccharothrix</taxon>
    </lineage>
</organism>
<gene>
    <name evidence="4" type="ORF">ACFQ3T_00705</name>
</gene>
<name>A0ABW3QG65_9PSEU</name>
<protein>
    <submittedName>
        <fullName evidence="4">Acyl-CoA dehydrogenase family protein</fullName>
    </submittedName>
</protein>
<reference evidence="5" key="1">
    <citation type="journal article" date="2019" name="Int. J. Syst. Evol. Microbiol.">
        <title>The Global Catalogue of Microorganisms (GCM) 10K type strain sequencing project: providing services to taxonomists for standard genome sequencing and annotation.</title>
        <authorList>
            <consortium name="The Broad Institute Genomics Platform"/>
            <consortium name="The Broad Institute Genome Sequencing Center for Infectious Disease"/>
            <person name="Wu L."/>
            <person name="Ma J."/>
        </authorList>
    </citation>
    <scope>NUCLEOTIDE SEQUENCE [LARGE SCALE GENOMIC DNA]</scope>
    <source>
        <strain evidence="5">CCUG 60214</strain>
    </source>
</reference>
<dbReference type="Pfam" id="PF00441">
    <property type="entry name" value="Acyl-CoA_dh_1"/>
    <property type="match status" value="1"/>
</dbReference>